<accession>A0A699SKJ8</accession>
<dbReference type="AlphaFoldDB" id="A0A699SKJ8"/>
<organism evidence="2">
    <name type="scientific">Tanacetum cinerariifolium</name>
    <name type="common">Dalmatian daisy</name>
    <name type="synonym">Chrysanthemum cinerariifolium</name>
    <dbReference type="NCBI Taxonomy" id="118510"/>
    <lineage>
        <taxon>Eukaryota</taxon>
        <taxon>Viridiplantae</taxon>
        <taxon>Streptophyta</taxon>
        <taxon>Embryophyta</taxon>
        <taxon>Tracheophyta</taxon>
        <taxon>Spermatophyta</taxon>
        <taxon>Magnoliopsida</taxon>
        <taxon>eudicotyledons</taxon>
        <taxon>Gunneridae</taxon>
        <taxon>Pentapetalae</taxon>
        <taxon>asterids</taxon>
        <taxon>campanulids</taxon>
        <taxon>Asterales</taxon>
        <taxon>Asteraceae</taxon>
        <taxon>Asteroideae</taxon>
        <taxon>Anthemideae</taxon>
        <taxon>Anthemidinae</taxon>
        <taxon>Tanacetum</taxon>
    </lineage>
</organism>
<comment type="caution">
    <text evidence="2">The sequence shown here is derived from an EMBL/GenBank/DDBJ whole genome shotgun (WGS) entry which is preliminary data.</text>
</comment>
<proteinExistence type="predicted"/>
<evidence type="ECO:0000313" key="2">
    <source>
        <dbReference type="EMBL" id="GFC98256.1"/>
    </source>
</evidence>
<dbReference type="EMBL" id="BKCJ011171055">
    <property type="protein sequence ID" value="GFC98256.1"/>
    <property type="molecule type" value="Genomic_DNA"/>
</dbReference>
<feature type="region of interest" description="Disordered" evidence="1">
    <location>
        <begin position="1"/>
        <end position="27"/>
    </location>
</feature>
<feature type="compositionally biased region" description="Acidic residues" evidence="1">
    <location>
        <begin position="15"/>
        <end position="25"/>
    </location>
</feature>
<protein>
    <submittedName>
        <fullName evidence="2">Uncharacterized protein</fullName>
    </submittedName>
</protein>
<sequence>EEESFDPIPQTPKDSEDEGDGEEDLGLNIGWDYATYGRPSTGCRKLPVEAQPYESGYEQIRSEAQGILYCLF</sequence>
<gene>
    <name evidence="2" type="ORF">Tci_870226</name>
</gene>
<feature type="non-terminal residue" evidence="2">
    <location>
        <position position="1"/>
    </location>
</feature>
<reference evidence="2" key="1">
    <citation type="journal article" date="2019" name="Sci. Rep.">
        <title>Draft genome of Tanacetum cinerariifolium, the natural source of mosquito coil.</title>
        <authorList>
            <person name="Yamashiro T."/>
            <person name="Shiraishi A."/>
            <person name="Satake H."/>
            <person name="Nakayama K."/>
        </authorList>
    </citation>
    <scope>NUCLEOTIDE SEQUENCE</scope>
</reference>
<evidence type="ECO:0000256" key="1">
    <source>
        <dbReference type="SAM" id="MobiDB-lite"/>
    </source>
</evidence>
<name>A0A699SKJ8_TANCI</name>